<gene>
    <name evidence="1" type="ORF">HPBE_LOCUS10399</name>
</gene>
<dbReference type="AlphaFoldDB" id="A0A183FRE7"/>
<reference evidence="3" key="2">
    <citation type="submission" date="2019-09" db="UniProtKB">
        <authorList>
            <consortium name="WormBaseParasite"/>
        </authorList>
    </citation>
    <scope>IDENTIFICATION</scope>
</reference>
<keyword evidence="2" id="KW-1185">Reference proteome</keyword>
<name>A0A183FRE7_HELPZ</name>
<dbReference type="WBParaSite" id="HPBE_0001039801-mRNA-1">
    <property type="protein sequence ID" value="HPBE_0001039801-mRNA-1"/>
    <property type="gene ID" value="HPBE_0001039801"/>
</dbReference>
<protein>
    <submittedName>
        <fullName evidence="1 3">Uncharacterized protein</fullName>
    </submittedName>
</protein>
<sequence length="76" mass="8349">MTGWPGEGGATRPVGRDSAHIMRTWWSGSAGGEQEQFLRCRMARRVMRFGPLDGSFSRLENVSAIINSNPIADPNT</sequence>
<organism evidence="2 3">
    <name type="scientific">Heligmosomoides polygyrus</name>
    <name type="common">Parasitic roundworm</name>
    <dbReference type="NCBI Taxonomy" id="6339"/>
    <lineage>
        <taxon>Eukaryota</taxon>
        <taxon>Metazoa</taxon>
        <taxon>Ecdysozoa</taxon>
        <taxon>Nematoda</taxon>
        <taxon>Chromadorea</taxon>
        <taxon>Rhabditida</taxon>
        <taxon>Rhabditina</taxon>
        <taxon>Rhabditomorpha</taxon>
        <taxon>Strongyloidea</taxon>
        <taxon>Heligmosomidae</taxon>
        <taxon>Heligmosomoides</taxon>
    </lineage>
</organism>
<accession>A0A183FRE7</accession>
<accession>A0A3P8CL06</accession>
<evidence type="ECO:0000313" key="2">
    <source>
        <dbReference type="Proteomes" id="UP000050761"/>
    </source>
</evidence>
<proteinExistence type="predicted"/>
<dbReference type="Proteomes" id="UP000050761">
    <property type="component" value="Unassembled WGS sequence"/>
</dbReference>
<dbReference type="EMBL" id="UZAH01026752">
    <property type="protein sequence ID" value="VDO84912.1"/>
    <property type="molecule type" value="Genomic_DNA"/>
</dbReference>
<evidence type="ECO:0000313" key="3">
    <source>
        <dbReference type="WBParaSite" id="HPBE_0001039801-mRNA-1"/>
    </source>
</evidence>
<reference evidence="1 2" key="1">
    <citation type="submission" date="2018-11" db="EMBL/GenBank/DDBJ databases">
        <authorList>
            <consortium name="Pathogen Informatics"/>
        </authorList>
    </citation>
    <scope>NUCLEOTIDE SEQUENCE [LARGE SCALE GENOMIC DNA]</scope>
</reference>
<evidence type="ECO:0000313" key="1">
    <source>
        <dbReference type="EMBL" id="VDO84912.1"/>
    </source>
</evidence>